<dbReference type="InterPro" id="IPR024610">
    <property type="entry name" value="ING_N_histone-binding"/>
</dbReference>
<dbReference type="EMBL" id="JAVEPI010000004">
    <property type="protein sequence ID" value="KAK1442052.1"/>
    <property type="molecule type" value="Genomic_DNA"/>
</dbReference>
<keyword evidence="4" id="KW-1185">Reference proteome</keyword>
<dbReference type="AlphaFoldDB" id="A0AAD8PDA5"/>
<evidence type="ECO:0000313" key="3">
    <source>
        <dbReference type="EMBL" id="KAK1442052.1"/>
    </source>
</evidence>
<evidence type="ECO:0000259" key="2">
    <source>
        <dbReference type="SMART" id="SM01408"/>
    </source>
</evidence>
<organism evidence="3 4">
    <name type="scientific">Babesia gibsoni</name>
    <dbReference type="NCBI Taxonomy" id="33632"/>
    <lineage>
        <taxon>Eukaryota</taxon>
        <taxon>Sar</taxon>
        <taxon>Alveolata</taxon>
        <taxon>Apicomplexa</taxon>
        <taxon>Aconoidasida</taxon>
        <taxon>Piroplasmida</taxon>
        <taxon>Babesiidae</taxon>
        <taxon>Babesia</taxon>
    </lineage>
</organism>
<gene>
    <name evidence="3" type="ORF">BgAZ_400820</name>
</gene>
<dbReference type="SMART" id="SM01408">
    <property type="entry name" value="ING"/>
    <property type="match status" value="1"/>
</dbReference>
<protein>
    <recommendedName>
        <fullName evidence="2">Inhibitor of growth protein N-terminal histone-binding domain-containing protein</fullName>
    </recommendedName>
</protein>
<dbReference type="Proteomes" id="UP001230268">
    <property type="component" value="Unassembled WGS sequence"/>
</dbReference>
<feature type="compositionally biased region" description="Polar residues" evidence="1">
    <location>
        <begin position="121"/>
        <end position="138"/>
    </location>
</feature>
<dbReference type="Gene3D" id="6.10.140.1740">
    <property type="match status" value="1"/>
</dbReference>
<name>A0AAD8PDA5_BABGI</name>
<feature type="domain" description="Inhibitor of growth protein N-terminal histone-binding" evidence="2">
    <location>
        <begin position="3"/>
        <end position="183"/>
    </location>
</feature>
<evidence type="ECO:0000256" key="1">
    <source>
        <dbReference type="SAM" id="MobiDB-lite"/>
    </source>
</evidence>
<comment type="caution">
    <text evidence="3">The sequence shown here is derived from an EMBL/GenBank/DDBJ whole genome shotgun (WGS) entry which is preliminary data.</text>
</comment>
<sequence length="269" mass="29580">MENPDEVTDDILGLPGFIRRNLLLMRELDLRLAAHLNEAKKKEQAMGHVSSDAPTDVITTDDQLDASIDATSTPTKRTLQDADKGTGTARGRVAKNKATSDVKQKQSTGDSKKSCKPGSGKLQSSETGQTSDLHSPTSEEINEIQRLRMEAMYLTQEKLAINDQITCMLKHEYENLKATFDNMYREMEMSGQMTEKLKMSFTVNKSKPPMVIDSILSQTEMELIEGTTGILSTDKDGISSTRSASVTGGSINTNNKDTSHKQKDTASNK</sequence>
<accession>A0AAD8PDA5</accession>
<proteinExistence type="predicted"/>
<feature type="compositionally biased region" description="Basic and acidic residues" evidence="1">
    <location>
        <begin position="257"/>
        <end position="269"/>
    </location>
</feature>
<reference evidence="3" key="1">
    <citation type="submission" date="2023-08" db="EMBL/GenBank/DDBJ databases">
        <title>Draft sequence of the Babesia gibsoni genome.</title>
        <authorList>
            <person name="Yamagishi J.Y."/>
            <person name="Xuan X.X."/>
        </authorList>
    </citation>
    <scope>NUCLEOTIDE SEQUENCE</scope>
    <source>
        <strain evidence="3">Azabu</strain>
    </source>
</reference>
<feature type="region of interest" description="Disordered" evidence="1">
    <location>
        <begin position="41"/>
        <end position="138"/>
    </location>
</feature>
<feature type="region of interest" description="Disordered" evidence="1">
    <location>
        <begin position="231"/>
        <end position="269"/>
    </location>
</feature>
<feature type="compositionally biased region" description="Polar residues" evidence="1">
    <location>
        <begin position="238"/>
        <end position="256"/>
    </location>
</feature>
<dbReference type="Pfam" id="PF12998">
    <property type="entry name" value="ING"/>
    <property type="match status" value="2"/>
</dbReference>
<evidence type="ECO:0000313" key="4">
    <source>
        <dbReference type="Proteomes" id="UP001230268"/>
    </source>
</evidence>